<dbReference type="EMBL" id="ABXH02000002">
    <property type="protein sequence ID" value="EEP45209.1"/>
    <property type="molecule type" value="Genomic_DNA"/>
</dbReference>
<gene>
    <name evidence="1" type="ORF">COLINT_02001</name>
</gene>
<protein>
    <submittedName>
        <fullName evidence="1">Uncharacterized protein</fullName>
    </submittedName>
</protein>
<evidence type="ECO:0000313" key="1">
    <source>
        <dbReference type="EMBL" id="EEP45209.1"/>
    </source>
</evidence>
<reference evidence="1 2" key="1">
    <citation type="submission" date="2009-04" db="EMBL/GenBank/DDBJ databases">
        <authorList>
            <person name="Weinstock G."/>
            <person name="Sodergren E."/>
            <person name="Clifton S."/>
            <person name="Fulton L."/>
            <person name="Fulton B."/>
            <person name="Courtney L."/>
            <person name="Fronick C."/>
            <person name="Harrison M."/>
            <person name="Strong C."/>
            <person name="Farmer C."/>
            <person name="Delahaunty K."/>
            <person name="Markovic C."/>
            <person name="Hall O."/>
            <person name="Minx P."/>
            <person name="Tomlinson C."/>
            <person name="Mitreva M."/>
            <person name="Nelson J."/>
            <person name="Hou S."/>
            <person name="Wollam A."/>
            <person name="Pepin K.H."/>
            <person name="Johnson M."/>
            <person name="Bhonagiri V."/>
            <person name="Nash W.E."/>
            <person name="Warren W."/>
            <person name="Chinwalla A."/>
            <person name="Mardis E.R."/>
            <person name="Wilson R.K."/>
        </authorList>
    </citation>
    <scope>NUCLEOTIDE SEQUENCE [LARGE SCALE GENOMIC DNA]</scope>
    <source>
        <strain evidence="1 2">DSM 13280</strain>
    </source>
</reference>
<dbReference type="HOGENOM" id="CLU_1955844_0_0_11"/>
<proteinExistence type="predicted"/>
<organism evidence="1 2">
    <name type="scientific">Collinsella intestinalis DSM 13280</name>
    <dbReference type="NCBI Taxonomy" id="521003"/>
    <lineage>
        <taxon>Bacteria</taxon>
        <taxon>Bacillati</taxon>
        <taxon>Actinomycetota</taxon>
        <taxon>Coriobacteriia</taxon>
        <taxon>Coriobacteriales</taxon>
        <taxon>Coriobacteriaceae</taxon>
        <taxon>Collinsella</taxon>
    </lineage>
</organism>
<name>C4F7I6_9ACTN</name>
<dbReference type="AlphaFoldDB" id="C4F7I6"/>
<dbReference type="Proteomes" id="UP000003295">
    <property type="component" value="Unassembled WGS sequence"/>
</dbReference>
<sequence length="128" mass="13776">MPEGIDVLAATKQQRLGHTARRLLADEARGHDARLIGDQQITGLEVVDDIVKMTMLDGAAMLERNGIRSTDGTARKLAVHHQEAAGITRLGGSLSDQLIGQVVIKIIGAHGATFHLRVRQPSMIAQAR</sequence>
<evidence type="ECO:0000313" key="2">
    <source>
        <dbReference type="Proteomes" id="UP000003295"/>
    </source>
</evidence>
<accession>C4F7I6</accession>
<comment type="caution">
    <text evidence="1">The sequence shown here is derived from an EMBL/GenBank/DDBJ whole genome shotgun (WGS) entry which is preliminary data.</text>
</comment>